<accession>A0A9J6BTX2</accession>
<dbReference type="Proteomes" id="UP001107558">
    <property type="component" value="Chromosome 3"/>
</dbReference>
<evidence type="ECO:0000256" key="4">
    <source>
        <dbReference type="ARBA" id="ARBA00022692"/>
    </source>
</evidence>
<feature type="transmembrane region" description="Helical" evidence="10">
    <location>
        <begin position="37"/>
        <end position="54"/>
    </location>
</feature>
<comment type="caution">
    <text evidence="11">The sequence shown here is derived from an EMBL/GenBank/DDBJ whole genome shotgun (WGS) entry which is preliminary data.</text>
</comment>
<evidence type="ECO:0000313" key="11">
    <source>
        <dbReference type="EMBL" id="KAG5673337.1"/>
    </source>
</evidence>
<evidence type="ECO:0000256" key="9">
    <source>
        <dbReference type="ARBA" id="ARBA00023224"/>
    </source>
</evidence>
<proteinExistence type="inferred from homology"/>
<feature type="transmembrane region" description="Helical" evidence="10">
    <location>
        <begin position="156"/>
        <end position="176"/>
    </location>
</feature>
<keyword evidence="8 10" id="KW-0675">Receptor</keyword>
<protein>
    <recommendedName>
        <fullName evidence="10">Odorant receptor</fullName>
    </recommendedName>
</protein>
<name>A0A9J6BTX2_POLVA</name>
<dbReference type="GO" id="GO:0004984">
    <property type="term" value="F:olfactory receptor activity"/>
    <property type="evidence" value="ECO:0007669"/>
    <property type="project" value="InterPro"/>
</dbReference>
<dbReference type="PANTHER" id="PTHR21137">
    <property type="entry name" value="ODORANT RECEPTOR"/>
    <property type="match status" value="1"/>
</dbReference>
<sequence length="368" mass="43165">MLLNREPYKTVFKIFTFIGFWDEIPIVQRRWTFNVPLTLNILFILMVYATFFRAHDFNDAITALSTLPILTVIIFSIFDFLHKKEKLNKFLALVNEIESENPDVSVYIDKACKFNTMIYSIVLFVLFFTHITYAIIPSMTNKLVFPLHLHEKLDKNAFVFYFLWIFQVSSGFYSTYTSFLLFEFRNSLLVLITHIMNYYCYKLSNLSSMVSDHKAKLELEKSTKLHLQIKELMSLFMDVFSISIYLLLTTSALVIVSVIYVIVNSHRQMSSYTFMIFMAATALCQIFIPCFHSSNIETESANLIHSLFSSDWTNSDVKYQKLMVIMMENMKQPMKLRGYGLSEINLEFFIQTLNTAYSMYAVLQSFKY</sequence>
<gene>
    <name evidence="11" type="ORF">PVAND_003396</name>
</gene>
<dbReference type="EMBL" id="JADBJN010000003">
    <property type="protein sequence ID" value="KAG5673337.1"/>
    <property type="molecule type" value="Genomic_DNA"/>
</dbReference>
<evidence type="ECO:0000256" key="1">
    <source>
        <dbReference type="ARBA" id="ARBA00004651"/>
    </source>
</evidence>
<evidence type="ECO:0000256" key="6">
    <source>
        <dbReference type="ARBA" id="ARBA00022989"/>
    </source>
</evidence>
<evidence type="ECO:0000256" key="7">
    <source>
        <dbReference type="ARBA" id="ARBA00023136"/>
    </source>
</evidence>
<feature type="transmembrane region" description="Helical" evidence="10">
    <location>
        <begin position="242"/>
        <end position="263"/>
    </location>
</feature>
<keyword evidence="3 10" id="KW-0716">Sensory transduction</keyword>
<dbReference type="AlphaFoldDB" id="A0A9J6BTX2"/>
<comment type="subcellular location">
    <subcellularLocation>
        <location evidence="1 10">Cell membrane</location>
        <topology evidence="1 10">Multi-pass membrane protein</topology>
    </subcellularLocation>
</comment>
<keyword evidence="2" id="KW-1003">Cell membrane</keyword>
<keyword evidence="6 10" id="KW-1133">Transmembrane helix</keyword>
<dbReference type="GO" id="GO:0007165">
    <property type="term" value="P:signal transduction"/>
    <property type="evidence" value="ECO:0007669"/>
    <property type="project" value="UniProtKB-KW"/>
</dbReference>
<dbReference type="GO" id="GO:0005549">
    <property type="term" value="F:odorant binding"/>
    <property type="evidence" value="ECO:0007669"/>
    <property type="project" value="InterPro"/>
</dbReference>
<feature type="transmembrane region" description="Helical" evidence="10">
    <location>
        <begin position="60"/>
        <end position="81"/>
    </location>
</feature>
<dbReference type="Pfam" id="PF02949">
    <property type="entry name" value="7tm_6"/>
    <property type="match status" value="1"/>
</dbReference>
<reference evidence="11" key="1">
    <citation type="submission" date="2021-03" db="EMBL/GenBank/DDBJ databases">
        <title>Chromosome level genome of the anhydrobiotic midge Polypedilum vanderplanki.</title>
        <authorList>
            <person name="Yoshida Y."/>
            <person name="Kikawada T."/>
            <person name="Gusev O."/>
        </authorList>
    </citation>
    <scope>NUCLEOTIDE SEQUENCE</scope>
    <source>
        <strain evidence="11">NIAS01</strain>
        <tissue evidence="11">Whole body or cell culture</tissue>
    </source>
</reference>
<comment type="similarity">
    <text evidence="10">Belongs to the insect chemoreceptor superfamily. Heteromeric odorant receptor channel (TC 1.A.69) family.</text>
</comment>
<feature type="transmembrane region" description="Helical" evidence="10">
    <location>
        <begin position="117"/>
        <end position="136"/>
    </location>
</feature>
<keyword evidence="12" id="KW-1185">Reference proteome</keyword>
<organism evidence="11 12">
    <name type="scientific">Polypedilum vanderplanki</name>
    <name type="common">Sleeping chironomid midge</name>
    <dbReference type="NCBI Taxonomy" id="319348"/>
    <lineage>
        <taxon>Eukaryota</taxon>
        <taxon>Metazoa</taxon>
        <taxon>Ecdysozoa</taxon>
        <taxon>Arthropoda</taxon>
        <taxon>Hexapoda</taxon>
        <taxon>Insecta</taxon>
        <taxon>Pterygota</taxon>
        <taxon>Neoptera</taxon>
        <taxon>Endopterygota</taxon>
        <taxon>Diptera</taxon>
        <taxon>Nematocera</taxon>
        <taxon>Chironomoidea</taxon>
        <taxon>Chironomidae</taxon>
        <taxon>Chironominae</taxon>
        <taxon>Polypedilum</taxon>
        <taxon>Polypedilum</taxon>
    </lineage>
</organism>
<evidence type="ECO:0000256" key="8">
    <source>
        <dbReference type="ARBA" id="ARBA00023170"/>
    </source>
</evidence>
<keyword evidence="7 10" id="KW-0472">Membrane</keyword>
<keyword evidence="5 10" id="KW-0552">Olfaction</keyword>
<evidence type="ECO:0000256" key="2">
    <source>
        <dbReference type="ARBA" id="ARBA00022475"/>
    </source>
</evidence>
<keyword evidence="9 10" id="KW-0807">Transducer</keyword>
<feature type="transmembrane region" description="Helical" evidence="10">
    <location>
        <begin position="270"/>
        <end position="288"/>
    </location>
</feature>
<dbReference type="PANTHER" id="PTHR21137:SF35">
    <property type="entry name" value="ODORANT RECEPTOR 19A-RELATED"/>
    <property type="match status" value="1"/>
</dbReference>
<evidence type="ECO:0000313" key="12">
    <source>
        <dbReference type="Proteomes" id="UP001107558"/>
    </source>
</evidence>
<dbReference type="GO" id="GO:0005886">
    <property type="term" value="C:plasma membrane"/>
    <property type="evidence" value="ECO:0007669"/>
    <property type="project" value="UniProtKB-SubCell"/>
</dbReference>
<evidence type="ECO:0000256" key="3">
    <source>
        <dbReference type="ARBA" id="ARBA00022606"/>
    </source>
</evidence>
<comment type="caution">
    <text evidence="10">Lacks conserved residue(s) required for the propagation of feature annotation.</text>
</comment>
<evidence type="ECO:0000256" key="10">
    <source>
        <dbReference type="RuleBase" id="RU351113"/>
    </source>
</evidence>
<keyword evidence="4 10" id="KW-0812">Transmembrane</keyword>
<evidence type="ECO:0000256" key="5">
    <source>
        <dbReference type="ARBA" id="ARBA00022725"/>
    </source>
</evidence>
<dbReference type="OrthoDB" id="7759666at2759"/>
<dbReference type="InterPro" id="IPR004117">
    <property type="entry name" value="7tm6_olfct_rcpt"/>
</dbReference>